<organism evidence="1 2">
    <name type="scientific">Scytalidium lignicola</name>
    <name type="common">Hyphomycete</name>
    <dbReference type="NCBI Taxonomy" id="5539"/>
    <lineage>
        <taxon>Eukaryota</taxon>
        <taxon>Fungi</taxon>
        <taxon>Dikarya</taxon>
        <taxon>Ascomycota</taxon>
        <taxon>Pezizomycotina</taxon>
        <taxon>Leotiomycetes</taxon>
        <taxon>Leotiomycetes incertae sedis</taxon>
        <taxon>Scytalidium</taxon>
    </lineage>
</organism>
<protein>
    <recommendedName>
        <fullName evidence="3">NAD(P)-binding domain-containing protein</fullName>
    </recommendedName>
</protein>
<dbReference type="PANTHER" id="PTHR14097:SF8">
    <property type="entry name" value="NAD(P)-BINDING DOMAIN-CONTAINING PROTEIN"/>
    <property type="match status" value="1"/>
</dbReference>
<dbReference type="Gene3D" id="3.40.50.720">
    <property type="entry name" value="NAD(P)-binding Rossmann-like Domain"/>
    <property type="match status" value="1"/>
</dbReference>
<dbReference type="OrthoDB" id="9975943at2759"/>
<dbReference type="OMA" id="CGVEHPK"/>
<proteinExistence type="predicted"/>
<name>A0A3E2HG03_SCYLI</name>
<dbReference type="AlphaFoldDB" id="A0A3E2HG03"/>
<feature type="non-terminal residue" evidence="1">
    <location>
        <position position="1"/>
    </location>
</feature>
<feature type="non-terminal residue" evidence="1">
    <location>
        <position position="248"/>
    </location>
</feature>
<dbReference type="InterPro" id="IPR036291">
    <property type="entry name" value="NAD(P)-bd_dom_sf"/>
</dbReference>
<dbReference type="STRING" id="5539.A0A3E2HG03"/>
<keyword evidence="2" id="KW-1185">Reference proteome</keyword>
<accession>A0A3E2HG03</accession>
<evidence type="ECO:0000313" key="2">
    <source>
        <dbReference type="Proteomes" id="UP000258309"/>
    </source>
</evidence>
<dbReference type="SUPFAM" id="SSF51735">
    <property type="entry name" value="NAD(P)-binding Rossmann-fold domains"/>
    <property type="match status" value="1"/>
</dbReference>
<evidence type="ECO:0008006" key="3">
    <source>
        <dbReference type="Google" id="ProtNLM"/>
    </source>
</evidence>
<gene>
    <name evidence="1" type="ORF">B7463_g4022</name>
</gene>
<dbReference type="Proteomes" id="UP000258309">
    <property type="component" value="Unassembled WGS sequence"/>
</dbReference>
<sequence>MHLILTGATGMVGSGVLHNMITNSNVTKVSVLSRRPVALAEGHEKVKVIIHKDFTKYEPSLLEELIGAEGCVWALGISATQVGKEEYENITYTYALEAAKAFATIPPAPDRPFKFVYVSGEGSTPDPGLTTAYFGVIKGRAEAALLNLTKEHPTTFAAYSVRLGMPDPIAHDEIKNYIPKRSGMIGVMEKVVGPVVRNIAKSLVIPTREGGAALMKLAMGDGQPLEGSGVSGEGRTINNARLRKLAGL</sequence>
<comment type="caution">
    <text evidence="1">The sequence shown here is derived from an EMBL/GenBank/DDBJ whole genome shotgun (WGS) entry which is preliminary data.</text>
</comment>
<dbReference type="PANTHER" id="PTHR14097">
    <property type="entry name" value="OXIDOREDUCTASE HTATIP2"/>
    <property type="match status" value="1"/>
</dbReference>
<dbReference type="EMBL" id="NCSJ02000057">
    <property type="protein sequence ID" value="RFU32329.1"/>
    <property type="molecule type" value="Genomic_DNA"/>
</dbReference>
<evidence type="ECO:0000313" key="1">
    <source>
        <dbReference type="EMBL" id="RFU32329.1"/>
    </source>
</evidence>
<reference evidence="1 2" key="1">
    <citation type="submission" date="2018-05" db="EMBL/GenBank/DDBJ databases">
        <title>Draft genome sequence of Scytalidium lignicola DSM 105466, a ubiquitous saprotrophic fungus.</title>
        <authorList>
            <person name="Buettner E."/>
            <person name="Gebauer A.M."/>
            <person name="Hofrichter M."/>
            <person name="Liers C."/>
            <person name="Kellner H."/>
        </authorList>
    </citation>
    <scope>NUCLEOTIDE SEQUENCE [LARGE SCALE GENOMIC DNA]</scope>
    <source>
        <strain evidence="1 2">DSM 105466</strain>
    </source>
</reference>